<dbReference type="Proteomes" id="UP000255167">
    <property type="component" value="Unassembled WGS sequence"/>
</dbReference>
<proteinExistence type="predicted"/>
<dbReference type="InterPro" id="IPR025841">
    <property type="entry name" value="CP_ATPgrasp_2"/>
</dbReference>
<name>A0A378G0U3_KLEPN</name>
<dbReference type="EMBL" id="UGNC01000005">
    <property type="protein sequence ID" value="STW50083.1"/>
    <property type="molecule type" value="Genomic_DNA"/>
</dbReference>
<dbReference type="Pfam" id="PF14403">
    <property type="entry name" value="CP_ATPgrasp_2"/>
    <property type="match status" value="1"/>
</dbReference>
<dbReference type="PANTHER" id="PTHR34595:SF7">
    <property type="entry name" value="SLL1039 PROTEIN"/>
    <property type="match status" value="1"/>
</dbReference>
<dbReference type="InterPro" id="IPR051680">
    <property type="entry name" value="ATP-dep_Glu-Cys_Ligase-2"/>
</dbReference>
<reference evidence="2 3" key="1">
    <citation type="submission" date="2018-06" db="EMBL/GenBank/DDBJ databases">
        <authorList>
            <consortium name="Pathogen Informatics"/>
            <person name="Doyle S."/>
        </authorList>
    </citation>
    <scope>NUCLEOTIDE SEQUENCE [LARGE SCALE GENOMIC DNA]</scope>
    <source>
        <strain evidence="2 3">NCTC9617</strain>
    </source>
</reference>
<organism evidence="2 3">
    <name type="scientific">Klebsiella pneumoniae</name>
    <dbReference type="NCBI Taxonomy" id="573"/>
    <lineage>
        <taxon>Bacteria</taxon>
        <taxon>Pseudomonadati</taxon>
        <taxon>Pseudomonadota</taxon>
        <taxon>Gammaproteobacteria</taxon>
        <taxon>Enterobacterales</taxon>
        <taxon>Enterobacteriaceae</taxon>
        <taxon>Klebsiella/Raoultella group</taxon>
        <taxon>Klebsiella</taxon>
        <taxon>Klebsiella pneumoniae complex</taxon>
    </lineage>
</organism>
<dbReference type="PANTHER" id="PTHR34595">
    <property type="entry name" value="BLR5612 PROTEIN"/>
    <property type="match status" value="1"/>
</dbReference>
<evidence type="ECO:0000259" key="1">
    <source>
        <dbReference type="Pfam" id="PF14403"/>
    </source>
</evidence>
<feature type="domain" description="Circularly permuted ATP-grasp type 2" evidence="1">
    <location>
        <begin position="16"/>
        <end position="80"/>
    </location>
</feature>
<dbReference type="AlphaFoldDB" id="A0A378G0U3"/>
<gene>
    <name evidence="2" type="ORF">NCTC9617_06740</name>
</gene>
<evidence type="ECO:0000313" key="2">
    <source>
        <dbReference type="EMBL" id="STW50083.1"/>
    </source>
</evidence>
<protein>
    <submittedName>
        <fullName evidence="2">Domain of uncharacterized function (DUF407)</fullName>
    </submittedName>
</protein>
<evidence type="ECO:0000313" key="3">
    <source>
        <dbReference type="Proteomes" id="UP000255167"/>
    </source>
</evidence>
<accession>A0A378G0U3</accession>
<sequence>MAPGATACWSARVRLKRKREAFRQRLLANPANYIAQDTLALSTCPTFVDEGLSPRHIDLRPYVLSGQEMRLVPGGLTRVALTEGSLVVNSSQGGGTKDTWVMEDDASC</sequence>